<evidence type="ECO:0000256" key="10">
    <source>
        <dbReference type="ARBA" id="ARBA00023160"/>
    </source>
</evidence>
<evidence type="ECO:0000256" key="3">
    <source>
        <dbReference type="ARBA" id="ARBA00022501"/>
    </source>
</evidence>
<evidence type="ECO:0000256" key="15">
    <source>
        <dbReference type="ARBA" id="ARBA00041838"/>
    </source>
</evidence>
<sequence>MTTDISKIETNKVKNFTTGESVELKSLWSDKSAVVIFFRRWGCMFCRVWAKEVSEIAPILTRNNIKLIGVGVEEVGGKEFIEGKFFDGDLYYVESLATYQNLGFKRFNVFSIMGSLLWKSSRATYSKGKEMAVGGDLRGDWGQTGGALLVEKGGKLLHEFRQDGPGDHMSNLDILKIFGLEHEFKPKEPTTLDWLSSLNAAEAAIILVTQYIRQYRTLEHLKKQDCSVMIACLVGHLEWVFLNFFIFTSGLNKPQIRNSQGRIVDAFKRY</sequence>
<keyword evidence="2" id="KW-0963">Cytoplasm</keyword>
<keyword evidence="4" id="KW-0444">Lipid biosynthesis</keyword>
<comment type="subcellular location">
    <subcellularLocation>
        <location evidence="1">Cytoplasm</location>
        <location evidence="1">Cytosol</location>
    </subcellularLocation>
</comment>
<keyword evidence="5" id="KW-0643">Prostaglandin biosynthesis</keyword>
<dbReference type="PANTHER" id="PTHR28630">
    <property type="match status" value="1"/>
</dbReference>
<evidence type="ECO:0000256" key="7">
    <source>
        <dbReference type="ARBA" id="ARBA00022857"/>
    </source>
</evidence>
<dbReference type="AlphaFoldDB" id="A0A4C2A3P7"/>
<dbReference type="FunFam" id="3.40.30.10:FF:000243">
    <property type="entry name" value="Prostamide/prostaglandin F synthase"/>
    <property type="match status" value="1"/>
</dbReference>
<dbReference type="InterPro" id="IPR032801">
    <property type="entry name" value="PXL2A/B/C"/>
</dbReference>
<dbReference type="GO" id="GO:0001516">
    <property type="term" value="P:prostaglandin biosynthetic process"/>
    <property type="evidence" value="ECO:0007669"/>
    <property type="project" value="UniProtKB-KW"/>
</dbReference>
<evidence type="ECO:0000313" key="19">
    <source>
        <dbReference type="Proteomes" id="UP000299102"/>
    </source>
</evidence>
<dbReference type="EMBL" id="BGZK01002427">
    <property type="protein sequence ID" value="GBP93844.1"/>
    <property type="molecule type" value="Genomic_DNA"/>
</dbReference>
<dbReference type="CDD" id="cd02970">
    <property type="entry name" value="PRX_like2"/>
    <property type="match status" value="1"/>
</dbReference>
<evidence type="ECO:0000256" key="1">
    <source>
        <dbReference type="ARBA" id="ARBA00004514"/>
    </source>
</evidence>
<dbReference type="Pfam" id="PF13911">
    <property type="entry name" value="AhpC-TSA_2"/>
    <property type="match status" value="1"/>
</dbReference>
<proteinExistence type="inferred from homology"/>
<dbReference type="Gene3D" id="3.40.30.10">
    <property type="entry name" value="Glutaredoxin"/>
    <property type="match status" value="1"/>
</dbReference>
<evidence type="ECO:0000256" key="13">
    <source>
        <dbReference type="ARBA" id="ARBA00039126"/>
    </source>
</evidence>
<keyword evidence="10" id="KW-0275">Fatty acid biosynthesis</keyword>
<protein>
    <recommendedName>
        <fullName evidence="14">Prostamide/prostaglandin F synthase</fullName>
        <ecNumber evidence="13">1.11.1.20</ecNumber>
    </recommendedName>
    <alternativeName>
        <fullName evidence="15">Peroxiredoxin-like 2B</fullName>
    </alternativeName>
</protein>
<keyword evidence="19" id="KW-1185">Reference proteome</keyword>
<keyword evidence="6" id="KW-0276">Fatty acid metabolism</keyword>
<gene>
    <name evidence="18" type="ORF">EVAR_22413_1</name>
</gene>
<evidence type="ECO:0000256" key="14">
    <source>
        <dbReference type="ARBA" id="ARBA00040768"/>
    </source>
</evidence>
<dbReference type="OrthoDB" id="40334at2759"/>
<evidence type="ECO:0000256" key="12">
    <source>
        <dbReference type="ARBA" id="ARBA00037965"/>
    </source>
</evidence>
<evidence type="ECO:0000256" key="17">
    <source>
        <dbReference type="ARBA" id="ARBA00048626"/>
    </source>
</evidence>
<evidence type="ECO:0000256" key="11">
    <source>
        <dbReference type="ARBA" id="ARBA00037117"/>
    </source>
</evidence>
<keyword evidence="8" id="KW-0560">Oxidoreductase</keyword>
<comment type="catalytic activity">
    <reaction evidence="16">
        <text>prostaglandin H2 + [thioredoxin]-dithiol = prostaglandin F2alpha + [thioredoxin]-disulfide</text>
        <dbReference type="Rhea" id="RHEA:28214"/>
        <dbReference type="Rhea" id="RHEA-COMP:10698"/>
        <dbReference type="Rhea" id="RHEA-COMP:10700"/>
        <dbReference type="ChEBI" id="CHEBI:29950"/>
        <dbReference type="ChEBI" id="CHEBI:50058"/>
        <dbReference type="ChEBI" id="CHEBI:57404"/>
        <dbReference type="ChEBI" id="CHEBI:57405"/>
        <dbReference type="EC" id="1.11.1.20"/>
    </reaction>
</comment>
<evidence type="ECO:0000256" key="6">
    <source>
        <dbReference type="ARBA" id="ARBA00022832"/>
    </source>
</evidence>
<comment type="caution">
    <text evidence="18">The sequence shown here is derived from an EMBL/GenBank/DDBJ whole genome shotgun (WGS) entry which is preliminary data.</text>
</comment>
<name>A0A4C2A3P7_EUMVA</name>
<dbReference type="InterPro" id="IPR036249">
    <property type="entry name" value="Thioredoxin-like_sf"/>
</dbReference>
<dbReference type="EC" id="1.11.1.20" evidence="13"/>
<dbReference type="SUPFAM" id="SSF52833">
    <property type="entry name" value="Thioredoxin-like"/>
    <property type="match status" value="1"/>
</dbReference>
<dbReference type="Proteomes" id="UP000299102">
    <property type="component" value="Unassembled WGS sequence"/>
</dbReference>
<comment type="similarity">
    <text evidence="12">Belongs to the peroxiredoxin-like PRXL2 family. Prostamide/prostaglandin F synthase subfamily.</text>
</comment>
<evidence type="ECO:0000256" key="5">
    <source>
        <dbReference type="ARBA" id="ARBA00022585"/>
    </source>
</evidence>
<accession>A0A4C2A3P7</accession>
<organism evidence="18 19">
    <name type="scientific">Eumeta variegata</name>
    <name type="common">Bagworm moth</name>
    <name type="synonym">Eumeta japonica</name>
    <dbReference type="NCBI Taxonomy" id="151549"/>
    <lineage>
        <taxon>Eukaryota</taxon>
        <taxon>Metazoa</taxon>
        <taxon>Ecdysozoa</taxon>
        <taxon>Arthropoda</taxon>
        <taxon>Hexapoda</taxon>
        <taxon>Insecta</taxon>
        <taxon>Pterygota</taxon>
        <taxon>Neoptera</taxon>
        <taxon>Endopterygota</taxon>
        <taxon>Lepidoptera</taxon>
        <taxon>Glossata</taxon>
        <taxon>Ditrysia</taxon>
        <taxon>Tineoidea</taxon>
        <taxon>Psychidae</taxon>
        <taxon>Oiketicinae</taxon>
        <taxon>Eumeta</taxon>
    </lineage>
</organism>
<dbReference type="GO" id="GO:0047017">
    <property type="term" value="F:prostaglandin F synthase activity"/>
    <property type="evidence" value="ECO:0007669"/>
    <property type="project" value="TreeGrafter"/>
</dbReference>
<dbReference type="GO" id="GO:0005829">
    <property type="term" value="C:cytosol"/>
    <property type="evidence" value="ECO:0007669"/>
    <property type="project" value="UniProtKB-SubCell"/>
</dbReference>
<reference evidence="18 19" key="1">
    <citation type="journal article" date="2019" name="Commun. Biol.">
        <title>The bagworm genome reveals a unique fibroin gene that provides high tensile strength.</title>
        <authorList>
            <person name="Kono N."/>
            <person name="Nakamura H."/>
            <person name="Ohtoshi R."/>
            <person name="Tomita M."/>
            <person name="Numata K."/>
            <person name="Arakawa K."/>
        </authorList>
    </citation>
    <scope>NUCLEOTIDE SEQUENCE [LARGE SCALE GENOMIC DNA]</scope>
</reference>
<evidence type="ECO:0000256" key="16">
    <source>
        <dbReference type="ARBA" id="ARBA00047917"/>
    </source>
</evidence>
<keyword evidence="9" id="KW-0443">Lipid metabolism</keyword>
<keyword evidence="7" id="KW-0521">NADP</keyword>
<evidence type="ECO:0000256" key="8">
    <source>
        <dbReference type="ARBA" id="ARBA00023002"/>
    </source>
</evidence>
<keyword evidence="3" id="KW-0644">Prostaglandin metabolism</keyword>
<comment type="function">
    <text evidence="11">Catalyzes the reduction of prostaglandin-ethanolamide H(2) (prostamide H(2)) to prostamide F(2alpha) with NADPH as proton donor. Also able to reduce prostaglandin H(2) to prostaglandin F(2alpha).</text>
</comment>
<dbReference type="PANTHER" id="PTHR28630:SF29">
    <property type="entry name" value="PROSTAMIDE_PROSTAGLANDIN F SYNTHASE"/>
    <property type="match status" value="1"/>
</dbReference>
<dbReference type="STRING" id="151549.A0A4C2A3P7"/>
<evidence type="ECO:0000256" key="4">
    <source>
        <dbReference type="ARBA" id="ARBA00022516"/>
    </source>
</evidence>
<evidence type="ECO:0000256" key="2">
    <source>
        <dbReference type="ARBA" id="ARBA00022490"/>
    </source>
</evidence>
<comment type="catalytic activity">
    <reaction evidence="17">
        <text>prostamide F2alpha + [thioredoxin]-disulfide = prostamide H2 + [thioredoxin]-dithiol</text>
        <dbReference type="Rhea" id="RHEA:26373"/>
        <dbReference type="Rhea" id="RHEA-COMP:10698"/>
        <dbReference type="Rhea" id="RHEA-COMP:10700"/>
        <dbReference type="ChEBI" id="CHEBI:29950"/>
        <dbReference type="ChEBI" id="CHEBI:50058"/>
        <dbReference type="ChEBI" id="CHEBI:53081"/>
        <dbReference type="ChEBI" id="CHEBI:53082"/>
        <dbReference type="EC" id="1.11.1.20"/>
    </reaction>
</comment>
<evidence type="ECO:0000313" key="18">
    <source>
        <dbReference type="EMBL" id="GBP93844.1"/>
    </source>
</evidence>
<evidence type="ECO:0000256" key="9">
    <source>
        <dbReference type="ARBA" id="ARBA00023098"/>
    </source>
</evidence>